<feature type="compositionally biased region" description="Low complexity" evidence="1">
    <location>
        <begin position="35"/>
        <end position="48"/>
    </location>
</feature>
<accession>A0A3G8JGQ6</accession>
<proteinExistence type="predicted"/>
<protein>
    <recommendedName>
        <fullName evidence="2">SHOCT domain-containing protein</fullName>
    </recommendedName>
</protein>
<evidence type="ECO:0000256" key="1">
    <source>
        <dbReference type="SAM" id="MobiDB-lite"/>
    </source>
</evidence>
<dbReference type="OrthoDB" id="5996503at2"/>
<feature type="domain" description="SHOCT" evidence="2">
    <location>
        <begin position="73"/>
        <end position="100"/>
    </location>
</feature>
<reference evidence="3 4" key="1">
    <citation type="submission" date="2018-11" db="EMBL/GenBank/DDBJ databases">
        <title>Gordonia insulae sp. nov., isolated from an island soil.</title>
        <authorList>
            <person name="Kim Y.S."/>
            <person name="Kim S.B."/>
        </authorList>
    </citation>
    <scope>NUCLEOTIDE SEQUENCE [LARGE SCALE GENOMIC DNA]</scope>
    <source>
        <strain evidence="3 4">MMS17-SY073</strain>
    </source>
</reference>
<organism evidence="3 4">
    <name type="scientific">Gordonia insulae</name>
    <dbReference type="NCBI Taxonomy" id="2420509"/>
    <lineage>
        <taxon>Bacteria</taxon>
        <taxon>Bacillati</taxon>
        <taxon>Actinomycetota</taxon>
        <taxon>Actinomycetes</taxon>
        <taxon>Mycobacteriales</taxon>
        <taxon>Gordoniaceae</taxon>
        <taxon>Gordonia</taxon>
    </lineage>
</organism>
<dbReference type="AlphaFoldDB" id="A0A3G8JGQ6"/>
<sequence>MPGLIRAAARTAVIAGTATSVSNRVSRRQSNKWAQQEYEQQQRYSQPQQPVPVAAPAPAPAAPPAASTQDTIEQLKELGALYQQGILTEQEFAAQKAKILGG</sequence>
<feature type="compositionally biased region" description="Pro residues" evidence="1">
    <location>
        <begin position="49"/>
        <end position="63"/>
    </location>
</feature>
<evidence type="ECO:0000313" key="3">
    <source>
        <dbReference type="EMBL" id="AZG43785.1"/>
    </source>
</evidence>
<dbReference type="Proteomes" id="UP000271469">
    <property type="component" value="Chromosome"/>
</dbReference>
<dbReference type="InterPro" id="IPR018649">
    <property type="entry name" value="SHOCT"/>
</dbReference>
<dbReference type="KEGG" id="gom:D7316_00354"/>
<dbReference type="EMBL" id="CP033972">
    <property type="protein sequence ID" value="AZG43785.1"/>
    <property type="molecule type" value="Genomic_DNA"/>
</dbReference>
<name>A0A3G8JGQ6_9ACTN</name>
<dbReference type="Pfam" id="PF09851">
    <property type="entry name" value="SHOCT"/>
    <property type="match status" value="1"/>
</dbReference>
<evidence type="ECO:0000313" key="4">
    <source>
        <dbReference type="Proteomes" id="UP000271469"/>
    </source>
</evidence>
<gene>
    <name evidence="3" type="ORF">D7316_00354</name>
</gene>
<dbReference type="RefSeq" id="WP_124706769.1">
    <property type="nucleotide sequence ID" value="NZ_CP033972.1"/>
</dbReference>
<keyword evidence="4" id="KW-1185">Reference proteome</keyword>
<evidence type="ECO:0000259" key="2">
    <source>
        <dbReference type="Pfam" id="PF09851"/>
    </source>
</evidence>
<feature type="region of interest" description="Disordered" evidence="1">
    <location>
        <begin position="20"/>
        <end position="69"/>
    </location>
</feature>